<feature type="domain" description="Peptidase S54 rhomboid" evidence="8">
    <location>
        <begin position="227"/>
        <end position="364"/>
    </location>
</feature>
<dbReference type="InterPro" id="IPR035952">
    <property type="entry name" value="Rhomboid-like_sf"/>
</dbReference>
<dbReference type="GO" id="GO:0004252">
    <property type="term" value="F:serine-type endopeptidase activity"/>
    <property type="evidence" value="ECO:0007669"/>
    <property type="project" value="InterPro"/>
</dbReference>
<evidence type="ECO:0000313" key="10">
    <source>
        <dbReference type="Proteomes" id="UP000199072"/>
    </source>
</evidence>
<dbReference type="STRING" id="1391627.SAMN05216464_110158"/>
<sequence length="518" mass="58474">MFNVYPGNGMNGKLVAVNKSFPGLYYYYLSLNHMAKFEQDFPITGLSKKQFLVIAFETIKYLGWRIRFVSDAGVIAYTQNSEYAWNGEITVKLERDKANVQCVPISNMVSDAGQSEHTVSQYIAAFEKMKSAITEDEISEKYKVYKKDFVPPYEDTLKPNIRPKYSFSGGYLSLFKPAEGYFVTPILIDLNILIFLAMLFTGVSFFEPSAASMIRGGANATVATPNGQWWRLITNCFIHFGFFHLLMNMYALVFVGLFLEPFLGKAKFIIAYMLSGIIASLASLWWHDHTVSAGASGAIFGMYGVFLALLSTNHIERGMRKGLLINIGIFVVYNLAYGSFKGGIDNAAHIGGLVSGLIMGYAFMPSLRQPDNVKRQWLALLSVSIVAICLVTIACLNLRQSDRFIYENRIAEFNQIEDSALTALKDTDYKPDETLLEELQQGLIYWTKGISLAKELDHLKLSDRLHRRNRLLIQYCQLRIASYQLMEQNIKLGKGHVTPELKQINQQITSTIHQLPSR</sequence>
<dbReference type="GO" id="GO:0016020">
    <property type="term" value="C:membrane"/>
    <property type="evidence" value="ECO:0007669"/>
    <property type="project" value="UniProtKB-SubCell"/>
</dbReference>
<dbReference type="InterPro" id="IPR050925">
    <property type="entry name" value="Rhomboid_protease_S54"/>
</dbReference>
<dbReference type="InterPro" id="IPR022764">
    <property type="entry name" value="Peptidase_S54_rhomboid_dom"/>
</dbReference>
<proteinExistence type="inferred from homology"/>
<dbReference type="AlphaFoldDB" id="A0A1G7GIL5"/>
<reference evidence="9 10" key="1">
    <citation type="submission" date="2016-10" db="EMBL/GenBank/DDBJ databases">
        <authorList>
            <person name="de Groot N.N."/>
        </authorList>
    </citation>
    <scope>NUCLEOTIDE SEQUENCE [LARGE SCALE GENOMIC DNA]</scope>
    <source>
        <strain evidence="9 10">47C3B</strain>
    </source>
</reference>
<dbReference type="Proteomes" id="UP000199072">
    <property type="component" value="Unassembled WGS sequence"/>
</dbReference>
<evidence type="ECO:0000256" key="7">
    <source>
        <dbReference type="SAM" id="Phobius"/>
    </source>
</evidence>
<evidence type="ECO:0000256" key="5">
    <source>
        <dbReference type="ARBA" id="ARBA00022989"/>
    </source>
</evidence>
<organism evidence="9 10">
    <name type="scientific">Mucilaginibacter pineti</name>
    <dbReference type="NCBI Taxonomy" id="1391627"/>
    <lineage>
        <taxon>Bacteria</taxon>
        <taxon>Pseudomonadati</taxon>
        <taxon>Bacteroidota</taxon>
        <taxon>Sphingobacteriia</taxon>
        <taxon>Sphingobacteriales</taxon>
        <taxon>Sphingobacteriaceae</taxon>
        <taxon>Mucilaginibacter</taxon>
    </lineage>
</organism>
<accession>A0A1G7GIL5</accession>
<comment type="similarity">
    <text evidence="2">Belongs to the peptidase S54 family.</text>
</comment>
<evidence type="ECO:0000256" key="1">
    <source>
        <dbReference type="ARBA" id="ARBA00004141"/>
    </source>
</evidence>
<dbReference type="GO" id="GO:0006508">
    <property type="term" value="P:proteolysis"/>
    <property type="evidence" value="ECO:0007669"/>
    <property type="project" value="UniProtKB-KW"/>
</dbReference>
<feature type="transmembrane region" description="Helical" evidence="7">
    <location>
        <begin position="292"/>
        <end position="310"/>
    </location>
</feature>
<dbReference type="EMBL" id="FNAI01000010">
    <property type="protein sequence ID" value="SDE87849.1"/>
    <property type="molecule type" value="Genomic_DNA"/>
</dbReference>
<feature type="transmembrane region" description="Helical" evidence="7">
    <location>
        <begin position="377"/>
        <end position="399"/>
    </location>
</feature>
<feature type="transmembrane region" description="Helical" evidence="7">
    <location>
        <begin position="346"/>
        <end position="365"/>
    </location>
</feature>
<evidence type="ECO:0000256" key="3">
    <source>
        <dbReference type="ARBA" id="ARBA00022692"/>
    </source>
</evidence>
<comment type="subcellular location">
    <subcellularLocation>
        <location evidence="1">Membrane</location>
        <topology evidence="1">Multi-pass membrane protein</topology>
    </subcellularLocation>
</comment>
<name>A0A1G7GIL5_9SPHI</name>
<feature type="transmembrane region" description="Helical" evidence="7">
    <location>
        <begin position="322"/>
        <end position="340"/>
    </location>
</feature>
<keyword evidence="4" id="KW-0378">Hydrolase</keyword>
<evidence type="ECO:0000256" key="6">
    <source>
        <dbReference type="ARBA" id="ARBA00023136"/>
    </source>
</evidence>
<keyword evidence="3 7" id="KW-0812">Transmembrane</keyword>
<dbReference type="PANTHER" id="PTHR43731:SF14">
    <property type="entry name" value="PRESENILIN-ASSOCIATED RHOMBOID-LIKE PROTEIN, MITOCHONDRIAL"/>
    <property type="match status" value="1"/>
</dbReference>
<evidence type="ECO:0000256" key="4">
    <source>
        <dbReference type="ARBA" id="ARBA00022801"/>
    </source>
</evidence>
<feature type="transmembrane region" description="Helical" evidence="7">
    <location>
        <begin position="181"/>
        <end position="206"/>
    </location>
</feature>
<protein>
    <submittedName>
        <fullName evidence="9">Rhomboid protease GluP</fullName>
    </submittedName>
</protein>
<keyword evidence="6 7" id="KW-0472">Membrane</keyword>
<evidence type="ECO:0000313" key="9">
    <source>
        <dbReference type="EMBL" id="SDE87849.1"/>
    </source>
</evidence>
<gene>
    <name evidence="9" type="ORF">SAMN05216464_110158</name>
</gene>
<keyword evidence="5 7" id="KW-1133">Transmembrane helix</keyword>
<dbReference type="PANTHER" id="PTHR43731">
    <property type="entry name" value="RHOMBOID PROTEASE"/>
    <property type="match status" value="1"/>
</dbReference>
<evidence type="ECO:0000256" key="2">
    <source>
        <dbReference type="ARBA" id="ARBA00009045"/>
    </source>
</evidence>
<feature type="transmembrane region" description="Helical" evidence="7">
    <location>
        <begin position="237"/>
        <end position="259"/>
    </location>
</feature>
<keyword evidence="9" id="KW-0645">Protease</keyword>
<feature type="transmembrane region" description="Helical" evidence="7">
    <location>
        <begin position="266"/>
        <end position="286"/>
    </location>
</feature>
<dbReference type="Gene3D" id="1.20.1540.10">
    <property type="entry name" value="Rhomboid-like"/>
    <property type="match status" value="1"/>
</dbReference>
<keyword evidence="10" id="KW-1185">Reference proteome</keyword>
<evidence type="ECO:0000259" key="8">
    <source>
        <dbReference type="Pfam" id="PF01694"/>
    </source>
</evidence>
<dbReference type="Pfam" id="PF01694">
    <property type="entry name" value="Rhomboid"/>
    <property type="match status" value="1"/>
</dbReference>
<dbReference type="SUPFAM" id="SSF144091">
    <property type="entry name" value="Rhomboid-like"/>
    <property type="match status" value="1"/>
</dbReference>